<comment type="caution">
    <text evidence="1">The sequence shown here is derived from an EMBL/GenBank/DDBJ whole genome shotgun (WGS) entry which is preliminary data.</text>
</comment>
<accession>A0A1V9EVU7</accession>
<evidence type="ECO:0000313" key="2">
    <source>
        <dbReference type="Proteomes" id="UP000192276"/>
    </source>
</evidence>
<dbReference type="STRING" id="550983.A4R26_29895"/>
<keyword evidence="2" id="KW-1185">Reference proteome</keyword>
<sequence>MNKNAIVINELIIKSLSLSDYQHVGNLPKVENLDIQYSQSAVFTPCDFAFPSNGIKSEATPDTEMILISDVDLSLLDELRAYGSVRNMKDRRTDFYDLRIKDQMPG</sequence>
<organism evidence="1 2">
    <name type="scientific">Niastella populi</name>
    <dbReference type="NCBI Taxonomy" id="550983"/>
    <lineage>
        <taxon>Bacteria</taxon>
        <taxon>Pseudomonadati</taxon>
        <taxon>Bacteroidota</taxon>
        <taxon>Chitinophagia</taxon>
        <taxon>Chitinophagales</taxon>
        <taxon>Chitinophagaceae</taxon>
        <taxon>Niastella</taxon>
    </lineage>
</organism>
<dbReference type="InterPro" id="IPR036526">
    <property type="entry name" value="C-N_Hydrolase_sf"/>
</dbReference>
<dbReference type="EMBL" id="LWBP01000220">
    <property type="protein sequence ID" value="OQP50241.1"/>
    <property type="molecule type" value="Genomic_DNA"/>
</dbReference>
<protein>
    <submittedName>
        <fullName evidence="1">Uncharacterized protein</fullName>
    </submittedName>
</protein>
<dbReference type="RefSeq" id="WP_242675046.1">
    <property type="nucleotide sequence ID" value="NZ_LWBP01000220.1"/>
</dbReference>
<proteinExistence type="predicted"/>
<reference evidence="2" key="1">
    <citation type="submission" date="2016-04" db="EMBL/GenBank/DDBJ databases">
        <authorList>
            <person name="Chen L."/>
            <person name="Zhuang W."/>
            <person name="Wang G."/>
        </authorList>
    </citation>
    <scope>NUCLEOTIDE SEQUENCE [LARGE SCALE GENOMIC DNA]</scope>
    <source>
        <strain evidence="2">208</strain>
    </source>
</reference>
<gene>
    <name evidence="1" type="ORF">A4R26_29895</name>
</gene>
<dbReference type="Proteomes" id="UP000192276">
    <property type="component" value="Unassembled WGS sequence"/>
</dbReference>
<dbReference type="AlphaFoldDB" id="A0A1V9EVU7"/>
<evidence type="ECO:0000313" key="1">
    <source>
        <dbReference type="EMBL" id="OQP50241.1"/>
    </source>
</evidence>
<name>A0A1V9EVU7_9BACT</name>
<dbReference type="SUPFAM" id="SSF56317">
    <property type="entry name" value="Carbon-nitrogen hydrolase"/>
    <property type="match status" value="1"/>
</dbReference>